<dbReference type="Proteomes" id="UP000606786">
    <property type="component" value="Unassembled WGS sequence"/>
</dbReference>
<dbReference type="OrthoDB" id="7960275at2759"/>
<sequence length="215" mass="23844">MLYFIRLPEGSQTTEQEKPNFCAAVFLTIRYNIVLLLERDMLLLVVIFVYSGLVQGFYNGVYGPAMVYTQRINMDIYPDELSFIGYILKGCGGFLGSVFFALLGDLTVRWGRDVFMYVAGVFHLTTFIIIYINIPYESSFGENQAASVVDPPNFYLAIICCFLYGLGAALYTVNIYSMLAGGFVAESSAGFAAVACFGIVERTARAKQQEQANAD</sequence>
<name>A0A811VFX2_CERCA</name>
<dbReference type="Pfam" id="PF05978">
    <property type="entry name" value="UNC-93"/>
    <property type="match status" value="1"/>
</dbReference>
<comment type="similarity">
    <text evidence="2">Belongs to the unc-93 family.</text>
</comment>
<evidence type="ECO:0000256" key="3">
    <source>
        <dbReference type="ARBA" id="ARBA00022692"/>
    </source>
</evidence>
<feature type="transmembrane region" description="Helical" evidence="9">
    <location>
        <begin position="114"/>
        <end position="134"/>
    </location>
</feature>
<dbReference type="InterPro" id="IPR010291">
    <property type="entry name" value="Ion_channel_UNC-93"/>
</dbReference>
<organism evidence="10 11">
    <name type="scientific">Ceratitis capitata</name>
    <name type="common">Mediterranean fruit fly</name>
    <name type="synonym">Tephritis capitata</name>
    <dbReference type="NCBI Taxonomy" id="7213"/>
    <lineage>
        <taxon>Eukaryota</taxon>
        <taxon>Metazoa</taxon>
        <taxon>Ecdysozoa</taxon>
        <taxon>Arthropoda</taxon>
        <taxon>Hexapoda</taxon>
        <taxon>Insecta</taxon>
        <taxon>Pterygota</taxon>
        <taxon>Neoptera</taxon>
        <taxon>Endopterygota</taxon>
        <taxon>Diptera</taxon>
        <taxon>Brachycera</taxon>
        <taxon>Muscomorpha</taxon>
        <taxon>Tephritoidea</taxon>
        <taxon>Tephritidae</taxon>
        <taxon>Ceratitis</taxon>
        <taxon>Ceratitis</taxon>
    </lineage>
</organism>
<dbReference type="PANTHER" id="PTHR23294:SF0">
    <property type="entry name" value="UNC93-LIKE PROTEIN MFSD11"/>
    <property type="match status" value="1"/>
</dbReference>
<accession>A0A811VFX2</accession>
<evidence type="ECO:0000256" key="9">
    <source>
        <dbReference type="SAM" id="Phobius"/>
    </source>
</evidence>
<dbReference type="InterPro" id="IPR036259">
    <property type="entry name" value="MFS_trans_sf"/>
</dbReference>
<protein>
    <recommendedName>
        <fullName evidence="7">UNC93-like protein MFSD11</fullName>
    </recommendedName>
    <alternativeName>
        <fullName evidence="8">Major facilitator superfamily domain-containing protein 11</fullName>
    </alternativeName>
</protein>
<proteinExistence type="inferred from homology"/>
<dbReference type="PANTHER" id="PTHR23294">
    <property type="entry name" value="ET TRANSLATION PRODUCT-RELATED"/>
    <property type="match status" value="1"/>
</dbReference>
<dbReference type="InterPro" id="IPR051617">
    <property type="entry name" value="UNC-93-like_regulator"/>
</dbReference>
<evidence type="ECO:0000256" key="5">
    <source>
        <dbReference type="ARBA" id="ARBA00023136"/>
    </source>
</evidence>
<comment type="subcellular location">
    <subcellularLocation>
        <location evidence="1">Membrane</location>
        <topology evidence="1">Multi-pass membrane protein</topology>
    </subcellularLocation>
</comment>
<keyword evidence="6" id="KW-0325">Glycoprotein</keyword>
<keyword evidence="11" id="KW-1185">Reference proteome</keyword>
<gene>
    <name evidence="10" type="ORF">CCAP1982_LOCUS21899</name>
</gene>
<dbReference type="GO" id="GO:0016020">
    <property type="term" value="C:membrane"/>
    <property type="evidence" value="ECO:0007669"/>
    <property type="project" value="UniProtKB-SubCell"/>
</dbReference>
<dbReference type="AlphaFoldDB" id="A0A811VFX2"/>
<evidence type="ECO:0000256" key="8">
    <source>
        <dbReference type="ARBA" id="ARBA00041910"/>
    </source>
</evidence>
<evidence type="ECO:0000256" key="6">
    <source>
        <dbReference type="ARBA" id="ARBA00023180"/>
    </source>
</evidence>
<dbReference type="Gene3D" id="1.20.1250.20">
    <property type="entry name" value="MFS general substrate transporter like domains"/>
    <property type="match status" value="1"/>
</dbReference>
<evidence type="ECO:0000313" key="11">
    <source>
        <dbReference type="Proteomes" id="UP000606786"/>
    </source>
</evidence>
<reference evidence="10" key="1">
    <citation type="submission" date="2020-11" db="EMBL/GenBank/DDBJ databases">
        <authorList>
            <person name="Whitehead M."/>
        </authorList>
    </citation>
    <scope>NUCLEOTIDE SEQUENCE</scope>
    <source>
        <strain evidence="10">EGII</strain>
    </source>
</reference>
<feature type="transmembrane region" description="Helical" evidence="9">
    <location>
        <begin position="81"/>
        <end position="102"/>
    </location>
</feature>
<keyword evidence="5 9" id="KW-0472">Membrane</keyword>
<feature type="transmembrane region" description="Helical" evidence="9">
    <location>
        <begin position="41"/>
        <end position="61"/>
    </location>
</feature>
<dbReference type="SUPFAM" id="SSF103473">
    <property type="entry name" value="MFS general substrate transporter"/>
    <property type="match status" value="1"/>
</dbReference>
<comment type="caution">
    <text evidence="10">The sequence shown here is derived from an EMBL/GenBank/DDBJ whole genome shotgun (WGS) entry which is preliminary data.</text>
</comment>
<evidence type="ECO:0000256" key="4">
    <source>
        <dbReference type="ARBA" id="ARBA00022989"/>
    </source>
</evidence>
<keyword evidence="4 9" id="KW-1133">Transmembrane helix</keyword>
<evidence type="ECO:0000256" key="2">
    <source>
        <dbReference type="ARBA" id="ARBA00009172"/>
    </source>
</evidence>
<evidence type="ECO:0000256" key="1">
    <source>
        <dbReference type="ARBA" id="ARBA00004141"/>
    </source>
</evidence>
<dbReference type="EMBL" id="CAJHJT010000056">
    <property type="protein sequence ID" value="CAD7013884.1"/>
    <property type="molecule type" value="Genomic_DNA"/>
</dbReference>
<evidence type="ECO:0000313" key="10">
    <source>
        <dbReference type="EMBL" id="CAD7013884.1"/>
    </source>
</evidence>
<keyword evidence="3 9" id="KW-0812">Transmembrane</keyword>
<feature type="transmembrane region" description="Helical" evidence="9">
    <location>
        <begin position="154"/>
        <end position="173"/>
    </location>
</feature>
<evidence type="ECO:0000256" key="7">
    <source>
        <dbReference type="ARBA" id="ARBA00040302"/>
    </source>
</evidence>